<feature type="transmembrane region" description="Helical" evidence="1">
    <location>
        <begin position="641"/>
        <end position="659"/>
    </location>
</feature>
<keyword evidence="1" id="KW-0472">Membrane</keyword>
<accession>A0A0J9SDQ5</accession>
<dbReference type="AlphaFoldDB" id="A0A0J9SDQ5"/>
<proteinExistence type="predicted"/>
<organism evidence="2 3">
    <name type="scientific">Plasmodium vivax India VII</name>
    <dbReference type="NCBI Taxonomy" id="1077284"/>
    <lineage>
        <taxon>Eukaryota</taxon>
        <taxon>Sar</taxon>
        <taxon>Alveolata</taxon>
        <taxon>Apicomplexa</taxon>
        <taxon>Aconoidasida</taxon>
        <taxon>Haemosporida</taxon>
        <taxon>Plasmodiidae</taxon>
        <taxon>Plasmodium</taxon>
        <taxon>Plasmodium (Plasmodium)</taxon>
    </lineage>
</organism>
<keyword evidence="1" id="KW-0812">Transmembrane</keyword>
<feature type="transmembrane region" description="Helical" evidence="1">
    <location>
        <begin position="61"/>
        <end position="82"/>
    </location>
</feature>
<feature type="transmembrane region" description="Helical" evidence="1">
    <location>
        <begin position="544"/>
        <end position="567"/>
    </location>
</feature>
<dbReference type="SMART" id="SM01411">
    <property type="entry name" value="Ephrin_rec_like"/>
    <property type="match status" value="1"/>
</dbReference>
<feature type="transmembrane region" description="Helical" evidence="1">
    <location>
        <begin position="724"/>
        <end position="746"/>
    </location>
</feature>
<feature type="transmembrane region" description="Helical" evidence="1">
    <location>
        <begin position="338"/>
        <end position="358"/>
    </location>
</feature>
<evidence type="ECO:0000313" key="2">
    <source>
        <dbReference type="EMBL" id="KMZ80067.1"/>
    </source>
</evidence>
<dbReference type="InterPro" id="IPR009030">
    <property type="entry name" value="Growth_fac_rcpt_cys_sf"/>
</dbReference>
<gene>
    <name evidence="2" type="ORF">PVIIG_01847</name>
</gene>
<dbReference type="SUPFAM" id="SSF57184">
    <property type="entry name" value="Growth factor receptor domain"/>
    <property type="match status" value="1"/>
</dbReference>
<keyword evidence="1" id="KW-1133">Transmembrane helix</keyword>
<dbReference type="EMBL" id="KQ234304">
    <property type="protein sequence ID" value="KMZ80067.1"/>
    <property type="molecule type" value="Genomic_DNA"/>
</dbReference>
<dbReference type="OrthoDB" id="376968at2759"/>
<feature type="transmembrane region" description="Helical" evidence="1">
    <location>
        <begin position="438"/>
        <end position="461"/>
    </location>
</feature>
<dbReference type="Gene3D" id="2.10.50.10">
    <property type="entry name" value="Tumor Necrosis Factor Receptor, subunit A, domain 2"/>
    <property type="match status" value="1"/>
</dbReference>
<name>A0A0J9SDQ5_PLAVI</name>
<feature type="transmembrane region" description="Helical" evidence="1">
    <location>
        <begin position="591"/>
        <end position="613"/>
    </location>
</feature>
<dbReference type="Proteomes" id="UP000053562">
    <property type="component" value="Unassembled WGS sequence"/>
</dbReference>
<feature type="transmembrane region" description="Helical" evidence="1">
    <location>
        <begin position="94"/>
        <end position="114"/>
    </location>
</feature>
<evidence type="ECO:0008006" key="4">
    <source>
        <dbReference type="Google" id="ProtNLM"/>
    </source>
</evidence>
<feature type="transmembrane region" description="Helical" evidence="1">
    <location>
        <begin position="665"/>
        <end position="689"/>
    </location>
</feature>
<feature type="transmembrane region" description="Helical" evidence="1">
    <location>
        <begin position="501"/>
        <end position="523"/>
    </location>
</feature>
<reference evidence="2 3" key="1">
    <citation type="submission" date="2011-08" db="EMBL/GenBank/DDBJ databases">
        <title>The Genome Sequence of Plasmodium vivax India VII.</title>
        <authorList>
            <consortium name="The Broad Institute Genome Sequencing Platform"/>
            <consortium name="The Broad Institute Genome Sequencing Center for Infectious Disease"/>
            <person name="Neafsey D."/>
            <person name="Carlton J."/>
            <person name="Barnwell J."/>
            <person name="Collins W."/>
            <person name="Escalante A."/>
            <person name="Mullikin J."/>
            <person name="Saul A."/>
            <person name="Guigo R."/>
            <person name="Camara F."/>
            <person name="Young S.K."/>
            <person name="Zeng Q."/>
            <person name="Gargeya S."/>
            <person name="Fitzgerald M."/>
            <person name="Haas B."/>
            <person name="Abouelleil A."/>
            <person name="Alvarado L."/>
            <person name="Arachchi H.M."/>
            <person name="Berlin A."/>
            <person name="Brown A."/>
            <person name="Chapman S.B."/>
            <person name="Chen Z."/>
            <person name="Dunbar C."/>
            <person name="Freedman E."/>
            <person name="Gearin G."/>
            <person name="Gellesch M."/>
            <person name="Goldberg J."/>
            <person name="Griggs A."/>
            <person name="Gujja S."/>
            <person name="Heiman D."/>
            <person name="Howarth C."/>
            <person name="Larson L."/>
            <person name="Lui A."/>
            <person name="MacDonald P.J.P."/>
            <person name="Montmayeur A."/>
            <person name="Murphy C."/>
            <person name="Neiman D."/>
            <person name="Pearson M."/>
            <person name="Priest M."/>
            <person name="Roberts A."/>
            <person name="Saif S."/>
            <person name="Shea T."/>
            <person name="Shenoy N."/>
            <person name="Sisk P."/>
            <person name="Stolte C."/>
            <person name="Sykes S."/>
            <person name="Wortman J."/>
            <person name="Nusbaum C."/>
            <person name="Birren B."/>
        </authorList>
    </citation>
    <scope>NUCLEOTIDE SEQUENCE [LARGE SCALE GENOMIC DNA]</scope>
    <source>
        <strain evidence="2 3">India VII</strain>
    </source>
</reference>
<evidence type="ECO:0000256" key="1">
    <source>
        <dbReference type="SAM" id="Phobius"/>
    </source>
</evidence>
<sequence>MEICNMKTAKKAKKSSVHFWGYSQIFVALMVWDILTGEGKKKNCNIYTIAKRIIHPQHNKLTHFIVFLFFLPPLFGLFHTIDERGASYAKQLRNLLLLMKGNFARLVFLIYWSLPPPLSASIFCNYGEYFKNGKCYPCEEDTYSSYRNAESCFSCPPGSFNNKKSSKYIYDCSCDGDFYLNYVGNRCDMCSDLGNRFYCKRDLTELYVDNLDAFFKHKDEITVNYFDRCVVKENKMNVYPFMNNLYLFCKSPNVCLDTCGRCSENNEGFMCNNCVQSYDKNIFLKYGTCRKCFHVIFVLLQMAVYLILSFAFFLVLFKCINVSLYFYQIDVYKKGSIYFLHYFREFIFYASLILLLSFSNDLTETEGENYTFYGGEQKEGQPHLHSGDAKLHYLLNIYLHNAFFDIIKIVHLNFLHFLKLGCLHVGSNRSKIYSIQIVTLLGGVLIFICFTVVCNLIFLYLRNGGLNVVADRTGEGEADWVSKDQTDGCKKNVARKFVDTLLYPLLLHNFVFQNYVHMTFFYNHDVVAFFKKSIRICYYQYMHVFLYVANAMVMFIFLSSYMCIGLFNYKRSYYDTSTVCYDDLHLRASKFMNVPVVLFACFLYYVILFVSIYSKPAEVKRNYPYRYVYGLHTFLCKEEKYYYYIVKNLFINILFLCAIRVDDHLSFLICFSFALLFFISFSMFVNPYIQTAKYNIKWESFFFMFLFFFNIQLEQIRLVTYHIWLRIILSFATLFIYAFILLYFLYFMLKDVYLYFALYIMYVNIEDEGVAENANIGPSTNPLMGQFYFFYYLKNNMGEDLSHAEGNRSRVQTGDAHSMALDKYHVEKCHEVVPPKEMDYISHHCVLISPFIAETIVQLLFITKNINHIIRLRGNDSNVKIYNCLFENGYVEIQKTPIDRFVVAAEHIYKDLFHRNYISFRTGMTRLFTDLVRDLRCFKDVKKKKSDEYRSCVYIRECVAKRIREKYKMGEINRQQIVYDENYEQKHINTFLYRLRGADQNVDARHQTFSQLFPDMGKAVLKKAYRKNRKEEGEGEGKPKFIG</sequence>
<protein>
    <recommendedName>
        <fullName evidence="4">Tyrosine-protein kinase ephrin type A/B receptor-like domain-containing protein</fullName>
    </recommendedName>
</protein>
<evidence type="ECO:0000313" key="3">
    <source>
        <dbReference type="Proteomes" id="UP000053562"/>
    </source>
</evidence>
<feature type="transmembrane region" description="Helical" evidence="1">
    <location>
        <begin position="293"/>
        <end position="317"/>
    </location>
</feature>